<sequence length="559" mass="63034">MEGFTTQEPRAKPSHGYRGRVRSGCLTCRSRKIKCDESLPICINCAKYQKRDCVYKLQSLKRREPPNVSRPESSNRNEAVAVLQPQLDSVSRFVSATSPNSLSEDNNYQGDAHQQDDENGLARNALHIGLVSPGSSFVEDREISKASPQQNDALSIIAEDPEFDNSPTSNLISRDIKLTTTMDLLTAGEVPFQLSFAFFLDTVDCPAITPFDSVNWRHMKLHVIELGMSNAAISSAIIAISALYKAQMYSLPDSKALSLYQSSLESYEKLLHHPINNPDMIIVTVFLHCIFQYVHCETVPLLRDPSESLLASLRIWSTYDILPDHKNASTHIKQPANQVPNPSSQLLQILGTSIFDFYFNLQIISGEIARLTHYHRSRTTGADQEEVTQEVISIKSRLFGLWENRSATQTQTSNDLRSHLAPEISNPLISMIGLCSAAYHVEFVELGRLMGDPLSESTDSKQALRQIRETIDSDSTFHHGEKLNPGYLRPLFLNTIECMDRNETKWAVEKMKQIRRPIARSDFFASFGRALSDAQMMKDRRVTSKYFCIWYFGAAPPYL</sequence>
<dbReference type="AlphaFoldDB" id="A0A1E1LQS6"/>
<evidence type="ECO:0000259" key="3">
    <source>
        <dbReference type="PROSITE" id="PS50048"/>
    </source>
</evidence>
<dbReference type="GO" id="GO:0008270">
    <property type="term" value="F:zinc ion binding"/>
    <property type="evidence" value="ECO:0007669"/>
    <property type="project" value="InterPro"/>
</dbReference>
<keyword evidence="1" id="KW-0539">Nucleus</keyword>
<dbReference type="Pfam" id="PF00172">
    <property type="entry name" value="Zn_clus"/>
    <property type="match status" value="1"/>
</dbReference>
<dbReference type="GO" id="GO:0000981">
    <property type="term" value="F:DNA-binding transcription factor activity, RNA polymerase II-specific"/>
    <property type="evidence" value="ECO:0007669"/>
    <property type="project" value="InterPro"/>
</dbReference>
<dbReference type="SUPFAM" id="SSF57701">
    <property type="entry name" value="Zn2/Cys6 DNA-binding domain"/>
    <property type="match status" value="1"/>
</dbReference>
<dbReference type="STRING" id="914237.A0A1E1LQS6"/>
<dbReference type="SMART" id="SM00066">
    <property type="entry name" value="GAL4"/>
    <property type="match status" value="1"/>
</dbReference>
<accession>A0A1E1LQS6</accession>
<dbReference type="InterPro" id="IPR036864">
    <property type="entry name" value="Zn2-C6_fun-type_DNA-bd_sf"/>
</dbReference>
<gene>
    <name evidence="4" type="ORF">RCO7_11475</name>
</gene>
<dbReference type="GO" id="GO:0045944">
    <property type="term" value="P:positive regulation of transcription by RNA polymerase II"/>
    <property type="evidence" value="ECO:0007669"/>
    <property type="project" value="TreeGrafter"/>
</dbReference>
<feature type="compositionally biased region" description="Polar residues" evidence="2">
    <location>
        <begin position="95"/>
        <end position="109"/>
    </location>
</feature>
<dbReference type="PANTHER" id="PTHR37534">
    <property type="entry name" value="TRANSCRIPTIONAL ACTIVATOR PROTEIN UGA3"/>
    <property type="match status" value="1"/>
</dbReference>
<dbReference type="GO" id="GO:0000976">
    <property type="term" value="F:transcription cis-regulatory region binding"/>
    <property type="evidence" value="ECO:0007669"/>
    <property type="project" value="TreeGrafter"/>
</dbReference>
<evidence type="ECO:0000313" key="4">
    <source>
        <dbReference type="EMBL" id="CZT12855.1"/>
    </source>
</evidence>
<dbReference type="InParanoid" id="A0A1E1LQS6"/>
<dbReference type="EMBL" id="FJUW01000077">
    <property type="protein sequence ID" value="CZT12855.1"/>
    <property type="molecule type" value="Genomic_DNA"/>
</dbReference>
<proteinExistence type="predicted"/>
<dbReference type="PROSITE" id="PS50048">
    <property type="entry name" value="ZN2_CY6_FUNGAL_2"/>
    <property type="match status" value="1"/>
</dbReference>
<evidence type="ECO:0000256" key="1">
    <source>
        <dbReference type="ARBA" id="ARBA00023242"/>
    </source>
</evidence>
<dbReference type="GO" id="GO:0005634">
    <property type="term" value="C:nucleus"/>
    <property type="evidence" value="ECO:0007669"/>
    <property type="project" value="TreeGrafter"/>
</dbReference>
<evidence type="ECO:0000313" key="5">
    <source>
        <dbReference type="Proteomes" id="UP000178129"/>
    </source>
</evidence>
<comment type="caution">
    <text evidence="4">The sequence shown here is derived from an EMBL/GenBank/DDBJ whole genome shotgun (WGS) entry which is preliminary data.</text>
</comment>
<keyword evidence="5" id="KW-1185">Reference proteome</keyword>
<feature type="domain" description="Zn(2)-C6 fungal-type" evidence="3">
    <location>
        <begin position="24"/>
        <end position="55"/>
    </location>
</feature>
<feature type="region of interest" description="Disordered" evidence="2">
    <location>
        <begin position="95"/>
        <end position="116"/>
    </location>
</feature>
<protein>
    <recommendedName>
        <fullName evidence="3">Zn(2)-C6 fungal-type domain-containing protein</fullName>
    </recommendedName>
</protein>
<evidence type="ECO:0000256" key="2">
    <source>
        <dbReference type="SAM" id="MobiDB-lite"/>
    </source>
</evidence>
<dbReference type="PANTHER" id="PTHR37534:SF23">
    <property type="entry name" value="ZN(II)2CYS6 TRANSCRIPTION FACTOR (EUROFUNG)"/>
    <property type="match status" value="1"/>
</dbReference>
<dbReference type="InterPro" id="IPR001138">
    <property type="entry name" value="Zn2Cys6_DnaBD"/>
</dbReference>
<dbReference type="PROSITE" id="PS00463">
    <property type="entry name" value="ZN2_CY6_FUNGAL_1"/>
    <property type="match status" value="1"/>
</dbReference>
<name>A0A1E1LQS6_9HELO</name>
<reference evidence="5" key="1">
    <citation type="submission" date="2016-03" db="EMBL/GenBank/DDBJ databases">
        <authorList>
            <person name="Ploux O."/>
        </authorList>
    </citation>
    <scope>NUCLEOTIDE SEQUENCE [LARGE SCALE GENOMIC DNA]</scope>
    <source>
        <strain evidence="5">UK7</strain>
    </source>
</reference>
<dbReference type="Proteomes" id="UP000178129">
    <property type="component" value="Unassembled WGS sequence"/>
</dbReference>
<dbReference type="CDD" id="cd00067">
    <property type="entry name" value="GAL4"/>
    <property type="match status" value="1"/>
</dbReference>
<organism evidence="4 5">
    <name type="scientific">Rhynchosporium graminicola</name>
    <dbReference type="NCBI Taxonomy" id="2792576"/>
    <lineage>
        <taxon>Eukaryota</taxon>
        <taxon>Fungi</taxon>
        <taxon>Dikarya</taxon>
        <taxon>Ascomycota</taxon>
        <taxon>Pezizomycotina</taxon>
        <taxon>Leotiomycetes</taxon>
        <taxon>Helotiales</taxon>
        <taxon>Ploettnerulaceae</taxon>
        <taxon>Rhynchosporium</taxon>
    </lineage>
</organism>
<dbReference type="Gene3D" id="4.10.240.10">
    <property type="entry name" value="Zn(2)-C6 fungal-type DNA-binding domain"/>
    <property type="match status" value="1"/>
</dbReference>